<dbReference type="PANTHER" id="PTHR46623">
    <property type="entry name" value="CARBOXYMETHYLENEBUTENOLIDASE-RELATED"/>
    <property type="match status" value="1"/>
</dbReference>
<evidence type="ECO:0000259" key="1">
    <source>
        <dbReference type="Pfam" id="PF01738"/>
    </source>
</evidence>
<dbReference type="SUPFAM" id="SSF53474">
    <property type="entry name" value="alpha/beta-Hydrolases"/>
    <property type="match status" value="1"/>
</dbReference>
<dbReference type="EC" id="3.1.-.-" evidence="2"/>
<dbReference type="Gene3D" id="3.40.50.1820">
    <property type="entry name" value="alpha/beta hydrolase"/>
    <property type="match status" value="1"/>
</dbReference>
<dbReference type="Proteomes" id="UP001324634">
    <property type="component" value="Chromosome"/>
</dbReference>
<dbReference type="InterPro" id="IPR002925">
    <property type="entry name" value="Dienelactn_hydro"/>
</dbReference>
<dbReference type="RefSeq" id="WP_321394421.1">
    <property type="nucleotide sequence ID" value="NZ_CP139487.1"/>
</dbReference>
<dbReference type="PANTHER" id="PTHR46623:SF6">
    <property type="entry name" value="ALPHA_BETA-HYDROLASES SUPERFAMILY PROTEIN"/>
    <property type="match status" value="1"/>
</dbReference>
<dbReference type="EMBL" id="CP139487">
    <property type="protein sequence ID" value="WPU64841.1"/>
    <property type="molecule type" value="Genomic_DNA"/>
</dbReference>
<name>A0AAX4HNM6_9BACT</name>
<keyword evidence="2" id="KW-0378">Hydrolase</keyword>
<dbReference type="AlphaFoldDB" id="A0AAX4HNM6"/>
<accession>A0AAX4HNM6</accession>
<reference evidence="2 3" key="1">
    <citation type="submission" date="2023-11" db="EMBL/GenBank/DDBJ databases">
        <title>Peredibacter starrii A3.12.</title>
        <authorList>
            <person name="Mitchell R.J."/>
        </authorList>
    </citation>
    <scope>NUCLEOTIDE SEQUENCE [LARGE SCALE GENOMIC DNA]</scope>
    <source>
        <strain evidence="2 3">A3.12</strain>
    </source>
</reference>
<dbReference type="KEGG" id="psti:SOO65_19285"/>
<dbReference type="InterPro" id="IPR051049">
    <property type="entry name" value="Dienelactone_hydrolase-like"/>
</dbReference>
<gene>
    <name evidence="2" type="ORF">SOO65_19285</name>
</gene>
<feature type="domain" description="Dienelactone hydrolase" evidence="1">
    <location>
        <begin position="17"/>
        <end position="237"/>
    </location>
</feature>
<keyword evidence="3" id="KW-1185">Reference proteome</keyword>
<organism evidence="2 3">
    <name type="scientific">Peredibacter starrii</name>
    <dbReference type="NCBI Taxonomy" id="28202"/>
    <lineage>
        <taxon>Bacteria</taxon>
        <taxon>Pseudomonadati</taxon>
        <taxon>Bdellovibrionota</taxon>
        <taxon>Bacteriovoracia</taxon>
        <taxon>Bacteriovoracales</taxon>
        <taxon>Bacteriovoracaceae</taxon>
        <taxon>Peredibacter</taxon>
    </lineage>
</organism>
<evidence type="ECO:0000313" key="3">
    <source>
        <dbReference type="Proteomes" id="UP001324634"/>
    </source>
</evidence>
<sequence length="237" mass="26725">MNISKNFLTIETPTGPFDLYVASPETNSPVVLVFMEAFGVNHHIQNVCERLAQEGFMAVAPDLYHREGRRITVDYANREAIFPLLGKLTNEQIIEDIHGTLRFLEDLPTADLSQVYSIGFCVGGFMSALGATKIGIKRMISFYGGGMVRPREGFHIHPFLDELKNIRGQTLFFFGGKDASIPESDINVIRQTLSKDNVPHEIVVYEQGDHGFFCEERKVYNAEAAADAWKRTLEFFK</sequence>
<dbReference type="InterPro" id="IPR029058">
    <property type="entry name" value="AB_hydrolase_fold"/>
</dbReference>
<dbReference type="GO" id="GO:0016787">
    <property type="term" value="F:hydrolase activity"/>
    <property type="evidence" value="ECO:0007669"/>
    <property type="project" value="UniProtKB-KW"/>
</dbReference>
<evidence type="ECO:0000313" key="2">
    <source>
        <dbReference type="EMBL" id="WPU64841.1"/>
    </source>
</evidence>
<dbReference type="Pfam" id="PF01738">
    <property type="entry name" value="DLH"/>
    <property type="match status" value="1"/>
</dbReference>
<proteinExistence type="predicted"/>
<protein>
    <submittedName>
        <fullName evidence="2">Dienelactone hydrolase family protein</fullName>
        <ecNumber evidence="2">3.1.-.-</ecNumber>
    </submittedName>
</protein>